<evidence type="ECO:0000313" key="3">
    <source>
        <dbReference type="Proteomes" id="UP001291623"/>
    </source>
</evidence>
<dbReference type="Proteomes" id="UP001291623">
    <property type="component" value="Unassembled WGS sequence"/>
</dbReference>
<dbReference type="EMBL" id="JAVYJV010000015">
    <property type="protein sequence ID" value="KAK4352286.1"/>
    <property type="molecule type" value="Genomic_DNA"/>
</dbReference>
<feature type="region of interest" description="Disordered" evidence="1">
    <location>
        <begin position="1"/>
        <end position="45"/>
    </location>
</feature>
<dbReference type="AlphaFoldDB" id="A0AAE1V6I5"/>
<name>A0AAE1V6I5_9SOLA</name>
<accession>A0AAE1V6I5</accession>
<sequence>MDENLSRMRRRLDNMQNSLADKCETEEVAEPEISSALDDDNSNSEVHPEMLEPPIDVEKENLENASNYLSLGPSGPLLIPIETVDADDFATDAKDGAATGSKGGEHHLFDEFPQRNELVSYSRHSYTASWMYIPISWMELRRNLGSMYNLFSIALFHLLITLCKTQLAL</sequence>
<organism evidence="2 3">
    <name type="scientific">Anisodus tanguticus</name>
    <dbReference type="NCBI Taxonomy" id="243964"/>
    <lineage>
        <taxon>Eukaryota</taxon>
        <taxon>Viridiplantae</taxon>
        <taxon>Streptophyta</taxon>
        <taxon>Embryophyta</taxon>
        <taxon>Tracheophyta</taxon>
        <taxon>Spermatophyta</taxon>
        <taxon>Magnoliopsida</taxon>
        <taxon>eudicotyledons</taxon>
        <taxon>Gunneridae</taxon>
        <taxon>Pentapetalae</taxon>
        <taxon>asterids</taxon>
        <taxon>lamiids</taxon>
        <taxon>Solanales</taxon>
        <taxon>Solanaceae</taxon>
        <taxon>Solanoideae</taxon>
        <taxon>Hyoscyameae</taxon>
        <taxon>Anisodus</taxon>
    </lineage>
</organism>
<comment type="caution">
    <text evidence="2">The sequence shown here is derived from an EMBL/GenBank/DDBJ whole genome shotgun (WGS) entry which is preliminary data.</text>
</comment>
<protein>
    <submittedName>
        <fullName evidence="2">Uncharacterized protein</fullName>
    </submittedName>
</protein>
<gene>
    <name evidence="2" type="ORF">RND71_027804</name>
</gene>
<reference evidence="2" key="1">
    <citation type="submission" date="2023-12" db="EMBL/GenBank/DDBJ databases">
        <title>Genome assembly of Anisodus tanguticus.</title>
        <authorList>
            <person name="Wang Y.-J."/>
        </authorList>
    </citation>
    <scope>NUCLEOTIDE SEQUENCE</scope>
    <source>
        <strain evidence="2">KB-2021</strain>
        <tissue evidence="2">Leaf</tissue>
    </source>
</reference>
<evidence type="ECO:0000313" key="2">
    <source>
        <dbReference type="EMBL" id="KAK4352286.1"/>
    </source>
</evidence>
<evidence type="ECO:0000256" key="1">
    <source>
        <dbReference type="SAM" id="MobiDB-lite"/>
    </source>
</evidence>
<proteinExistence type="predicted"/>
<keyword evidence="3" id="KW-1185">Reference proteome</keyword>